<evidence type="ECO:0000313" key="2">
    <source>
        <dbReference type="Proteomes" id="UP001370758"/>
    </source>
</evidence>
<name>A0AAV9W4M7_9PEZI</name>
<gene>
    <name evidence="1" type="ORF">TWF481_009064</name>
</gene>
<reference evidence="1 2" key="1">
    <citation type="submission" date="2023-08" db="EMBL/GenBank/DDBJ databases">
        <authorList>
            <person name="Palmer J.M."/>
        </authorList>
    </citation>
    <scope>NUCLEOTIDE SEQUENCE [LARGE SCALE GENOMIC DNA]</scope>
    <source>
        <strain evidence="1 2">TWF481</strain>
    </source>
</reference>
<keyword evidence="2" id="KW-1185">Reference proteome</keyword>
<dbReference type="EMBL" id="JAVHJL010000006">
    <property type="protein sequence ID" value="KAK6501220.1"/>
    <property type="molecule type" value="Genomic_DNA"/>
</dbReference>
<organism evidence="1 2">
    <name type="scientific">Arthrobotrys musiformis</name>
    <dbReference type="NCBI Taxonomy" id="47236"/>
    <lineage>
        <taxon>Eukaryota</taxon>
        <taxon>Fungi</taxon>
        <taxon>Dikarya</taxon>
        <taxon>Ascomycota</taxon>
        <taxon>Pezizomycotina</taxon>
        <taxon>Orbiliomycetes</taxon>
        <taxon>Orbiliales</taxon>
        <taxon>Orbiliaceae</taxon>
        <taxon>Arthrobotrys</taxon>
    </lineage>
</organism>
<protein>
    <recommendedName>
        <fullName evidence="3">HNH nuclease domain-containing protein</fullName>
    </recommendedName>
</protein>
<accession>A0AAV9W4M7</accession>
<dbReference type="AlphaFoldDB" id="A0AAV9W4M7"/>
<dbReference type="Proteomes" id="UP001370758">
    <property type="component" value="Unassembled WGS sequence"/>
</dbReference>
<proteinExistence type="predicted"/>
<comment type="caution">
    <text evidence="1">The sequence shown here is derived from an EMBL/GenBank/DDBJ whole genome shotgun (WGS) entry which is preliminary data.</text>
</comment>
<evidence type="ECO:0008006" key="3">
    <source>
        <dbReference type="Google" id="ProtNLM"/>
    </source>
</evidence>
<sequence>MPQLEADYSQTATKRVTIRPSIEIIKDIDCLLYLLSGLDECDSLQFNSPVDRDLDGQVRFLDRTNDQVSNRSISAPIEETSSATGRYSYPSTEPALLHNLSQLRRIKSESANVLLAALKDVQSEAEIAIECQTLRGKFYEANALANILADTPETYGVMAVHGRNKELEDSGRLEAIRLSEKQCGRLFLVIKCSTLPLSLNHRFVGSVSISDIEAAEQHLLDVIKRLNLPLQLPRDPGAVGEPAQGGACDTSIYYRIDPLWHRALTLVERNNTTHTLVSQNLEKVVWQRNLLDETSIHFALRQNLPAVLDLVCSEIFSQAIY</sequence>
<evidence type="ECO:0000313" key="1">
    <source>
        <dbReference type="EMBL" id="KAK6501220.1"/>
    </source>
</evidence>